<dbReference type="InterPro" id="IPR021799">
    <property type="entry name" value="PIN-like_prokaryotic"/>
</dbReference>
<organism evidence="1 2">
    <name type="scientific">Blastococcus goldschmidtiae</name>
    <dbReference type="NCBI Taxonomy" id="3075546"/>
    <lineage>
        <taxon>Bacteria</taxon>
        <taxon>Bacillati</taxon>
        <taxon>Actinomycetota</taxon>
        <taxon>Actinomycetes</taxon>
        <taxon>Geodermatophilales</taxon>
        <taxon>Geodermatophilaceae</taxon>
        <taxon>Blastococcus</taxon>
    </lineage>
</organism>
<keyword evidence="2" id="KW-1185">Reference proteome</keyword>
<dbReference type="Proteomes" id="UP001183222">
    <property type="component" value="Unassembled WGS sequence"/>
</dbReference>
<sequence>MPRADLLIFDTSPLSHFARENWLGALKAVVGERTAVIPDVVVDELKRGLAHNSFLQAVLDAPWIGRRDLQSPEEIERFGYYSSLLVAGERNRGEAGVLALAATTGGTAVVDDMAGRTAAQRDGLPLTGTVGLMMQAIHSGLLTVALASAIADDLLSGQYRLPFGPGGFAEFAEQNGLTGPMP</sequence>
<protein>
    <submittedName>
        <fullName evidence="1">Nucleotide-binding protein</fullName>
    </submittedName>
</protein>
<dbReference type="EMBL" id="JAVREI010000020">
    <property type="protein sequence ID" value="MDT0278159.1"/>
    <property type="molecule type" value="Genomic_DNA"/>
</dbReference>
<evidence type="ECO:0000313" key="2">
    <source>
        <dbReference type="Proteomes" id="UP001183222"/>
    </source>
</evidence>
<dbReference type="PANTHER" id="PTHR39550:SF1">
    <property type="entry name" value="SLL0658 PROTEIN"/>
    <property type="match status" value="1"/>
</dbReference>
<reference evidence="2" key="1">
    <citation type="submission" date="2023-07" db="EMBL/GenBank/DDBJ databases">
        <title>30 novel species of actinomycetes from the DSMZ collection.</title>
        <authorList>
            <person name="Nouioui I."/>
        </authorList>
    </citation>
    <scope>NUCLEOTIDE SEQUENCE [LARGE SCALE GENOMIC DNA]</scope>
    <source>
        <strain evidence="2">DSM 46792</strain>
    </source>
</reference>
<dbReference type="PANTHER" id="PTHR39550">
    <property type="entry name" value="SLL0658 PROTEIN"/>
    <property type="match status" value="1"/>
</dbReference>
<proteinExistence type="predicted"/>
<name>A0ABU2KDA9_9ACTN</name>
<accession>A0ABU2KDA9</accession>
<dbReference type="RefSeq" id="WP_311346958.1">
    <property type="nucleotide sequence ID" value="NZ_JAVREI010000020.1"/>
</dbReference>
<dbReference type="Pfam" id="PF11848">
    <property type="entry name" value="DUF3368"/>
    <property type="match status" value="1"/>
</dbReference>
<evidence type="ECO:0000313" key="1">
    <source>
        <dbReference type="EMBL" id="MDT0278159.1"/>
    </source>
</evidence>
<gene>
    <name evidence="1" type="ORF">RM425_19835</name>
</gene>
<comment type="caution">
    <text evidence="1">The sequence shown here is derived from an EMBL/GenBank/DDBJ whole genome shotgun (WGS) entry which is preliminary data.</text>
</comment>